<dbReference type="InterPro" id="IPR008207">
    <property type="entry name" value="Sig_transdc_His_kin_Hpt_dom"/>
</dbReference>
<dbReference type="InterPro" id="IPR005467">
    <property type="entry name" value="His_kinase_dom"/>
</dbReference>
<sequence>MQLFSQQPESVSTAAKPTEPVLAKAQPTKQLGQRIQRTVTIGMLLTLLLTLLTVLVPSLWLLRSETTEQSLLSPLLPFILPSILLLLFFVSWWVRRQLGSKLWSLVKNHTELEIRYQHTKLERDAAFKLRQHTENTSKRLIETLTALHRLGEMHDSEIEAKIDQVLALGCDLFEMDAGFLGQVRSDHCRIRQIYGGESMPAIGDRFPVDRNCCIFSQPSHAMDDQHQVIVADHSDAPCRLMFGFKAMISVPIEVDQTPYGPLVFVRHKALANPFHQDDLALLHLLGQWVAGHLGRSQRMQALEWSNETLARFRATLDNLDDMIALADPRTLRFMDVNRGMVAQTGYDREALLSKRLSDLTGLDGQQDLQFSLDKLITGREQVLRFEISLLRPDGTTFPADALVQRVELEGRKPVVVHMLRNAEQRKQAEGALRISEERLNFALEGTNDGLWDWDIPTGQVYLSPRLEAMMGFTPGTLPTSLENGLRTRVHPQDLPGLKAFLRAHLHGTLAQFEAEYRIRHQDGHWLWVLDRGKAVAWDEDKQPTRAVGTLTDVTARKDMEAALHEAKVEAVSANQAKSQFLANMSHEIRTPMNAILGLSTLAMEQVQDNRIRDYLEKVNRSGHYLMDLLNDVLDFSKIEAEKLELECAPFRLDELLKQLAATVHTAMRSKPLEVIFQISNNVPLAVEGDFLRISQILHNLLGNAVKFTPHGEIVLSIGVDHSGGNHKRPIFVMKVEDSGIGITPEIQERLFRPFSQADSSTTRKYGGTGLGLAICHRLAQMMGGSIHLESRLGEGSCFTCLIPLQVQSETVHCCSQSKTKLGDMHLLIADHSARSRLAIIRSLTSSTVQISEASNRAELLKFMQQQRVDLIVLDDSLGDENGALFSLIEQLQSMDEQGEKTPLLVLSKQSSEEESQPLLDHGVLAVLEKPLIPSNFYDQLVQIRQTGQLIQENSPASLSKRWNHLLSDLRILVVEDHMLNLEVVRAVLERVGIHVITAQHGGEAVALLEATTRSQIHGILMDLQMPIMDGYEATQMIRTMKSWHDIPIIALTANALSTDRERCIKAGMNDHVSKPITPTSLYEVLLNHLRPERLAEIGTDAPQEPDDVALARVSEPEEDHSGSPLQQLPGLNWGDAMARFEGNLSLLERLLSAFIQEVTPLLSRIETLMDEQAWEQMVPEVHGLKGIASNLSLDAIQEMAKALEMEMRSREPEVAKVGADFNALQAEVEALIAAYHAIQSSSGEDTQQRKSTMSPAQQQMLYQQWLEELDRRDLAARERYRELEGFLKEKLNAKQIKAIEQAMRELDFGAVLSQLNQLSITTH</sequence>
<evidence type="ECO:0000256" key="4">
    <source>
        <dbReference type="ARBA" id="ARBA00022475"/>
    </source>
</evidence>
<evidence type="ECO:0000256" key="1">
    <source>
        <dbReference type="ARBA" id="ARBA00000085"/>
    </source>
</evidence>
<dbReference type="Gene3D" id="3.40.50.2300">
    <property type="match status" value="2"/>
</dbReference>
<evidence type="ECO:0000259" key="17">
    <source>
        <dbReference type="PROSITE" id="PS50109"/>
    </source>
</evidence>
<keyword evidence="13 16" id="KW-0472">Membrane</keyword>
<keyword evidence="10" id="KW-0067">ATP-binding</keyword>
<dbReference type="SUPFAM" id="SSF55874">
    <property type="entry name" value="ATPase domain of HSP90 chaperone/DNA topoisomerase II/histidine kinase"/>
    <property type="match status" value="1"/>
</dbReference>
<dbReference type="CDD" id="cd00156">
    <property type="entry name" value="REC"/>
    <property type="match status" value="1"/>
</dbReference>
<evidence type="ECO:0000259" key="18">
    <source>
        <dbReference type="PROSITE" id="PS50110"/>
    </source>
</evidence>
<dbReference type="SMART" id="SM00065">
    <property type="entry name" value="GAF"/>
    <property type="match status" value="1"/>
</dbReference>
<dbReference type="EC" id="2.7.13.3" evidence="3"/>
<dbReference type="Pfam" id="PF01627">
    <property type="entry name" value="Hpt"/>
    <property type="match status" value="1"/>
</dbReference>
<dbReference type="PANTHER" id="PTHR45339:SF1">
    <property type="entry name" value="HYBRID SIGNAL TRANSDUCTION HISTIDINE KINASE J"/>
    <property type="match status" value="1"/>
</dbReference>
<evidence type="ECO:0000259" key="19">
    <source>
        <dbReference type="PROSITE" id="PS50112"/>
    </source>
</evidence>
<feature type="modified residue" description="Phosphohistidine" evidence="14">
    <location>
        <position position="1182"/>
    </location>
</feature>
<feature type="modified residue" description="4-aspartylphosphate" evidence="15">
    <location>
        <position position="1022"/>
    </location>
</feature>
<evidence type="ECO:0000256" key="13">
    <source>
        <dbReference type="ARBA" id="ARBA00023136"/>
    </source>
</evidence>
<keyword evidence="9 22" id="KW-0418">Kinase</keyword>
<dbReference type="InterPro" id="IPR036641">
    <property type="entry name" value="HPT_dom_sf"/>
</dbReference>
<dbReference type="InterPro" id="IPR013767">
    <property type="entry name" value="PAS_fold"/>
</dbReference>
<organism evidence="22">
    <name type="scientific">Magnetococcus massalia (strain MO-1)</name>
    <dbReference type="NCBI Taxonomy" id="451514"/>
    <lineage>
        <taxon>Bacteria</taxon>
        <taxon>Pseudomonadati</taxon>
        <taxon>Pseudomonadota</taxon>
        <taxon>Magnetococcia</taxon>
        <taxon>Magnetococcales</taxon>
        <taxon>Magnetococcaceae</taxon>
        <taxon>Magnetococcus</taxon>
    </lineage>
</organism>
<dbReference type="SMART" id="SM00448">
    <property type="entry name" value="REC"/>
    <property type="match status" value="2"/>
</dbReference>
<dbReference type="PROSITE" id="PS50113">
    <property type="entry name" value="PAC"/>
    <property type="match status" value="1"/>
</dbReference>
<dbReference type="GO" id="GO:0006355">
    <property type="term" value="P:regulation of DNA-templated transcription"/>
    <property type="evidence" value="ECO:0007669"/>
    <property type="project" value="InterPro"/>
</dbReference>
<feature type="domain" description="PAC" evidence="20">
    <location>
        <begin position="512"/>
        <end position="565"/>
    </location>
</feature>
<dbReference type="GO" id="GO:0005886">
    <property type="term" value="C:plasma membrane"/>
    <property type="evidence" value="ECO:0007669"/>
    <property type="project" value="UniProtKB-SubCell"/>
</dbReference>
<evidence type="ECO:0000256" key="12">
    <source>
        <dbReference type="ARBA" id="ARBA00023012"/>
    </source>
</evidence>
<name>A0A1S7LK93_MAGMO</name>
<keyword evidence="12" id="KW-0902">Two-component regulatory system</keyword>
<dbReference type="SUPFAM" id="SSF52172">
    <property type="entry name" value="CheY-like"/>
    <property type="match status" value="2"/>
</dbReference>
<proteinExistence type="predicted"/>
<dbReference type="FunFam" id="1.10.287.130:FF:000004">
    <property type="entry name" value="Ethylene receptor 1"/>
    <property type="match status" value="1"/>
</dbReference>
<protein>
    <recommendedName>
        <fullName evidence="3">histidine kinase</fullName>
        <ecNumber evidence="3">2.7.13.3</ecNumber>
    </recommendedName>
</protein>
<gene>
    <name evidence="22" type="ORF">MAGMO_3139</name>
</gene>
<dbReference type="InterPro" id="IPR036890">
    <property type="entry name" value="HATPase_C_sf"/>
</dbReference>
<keyword evidence="4" id="KW-1003">Cell membrane</keyword>
<keyword evidence="6 22" id="KW-0808">Transferase</keyword>
<dbReference type="SMART" id="SM00387">
    <property type="entry name" value="HATPase_c"/>
    <property type="match status" value="1"/>
</dbReference>
<accession>A0A1S7LK93</accession>
<dbReference type="InterPro" id="IPR004358">
    <property type="entry name" value="Sig_transdc_His_kin-like_C"/>
</dbReference>
<dbReference type="PROSITE" id="PS50109">
    <property type="entry name" value="HIS_KIN"/>
    <property type="match status" value="1"/>
</dbReference>
<dbReference type="Pfam" id="PF00989">
    <property type="entry name" value="PAS"/>
    <property type="match status" value="1"/>
</dbReference>
<evidence type="ECO:0000256" key="6">
    <source>
        <dbReference type="ARBA" id="ARBA00022679"/>
    </source>
</evidence>
<evidence type="ECO:0000256" key="11">
    <source>
        <dbReference type="ARBA" id="ARBA00022989"/>
    </source>
</evidence>
<dbReference type="Gene3D" id="1.10.287.130">
    <property type="match status" value="1"/>
</dbReference>
<evidence type="ECO:0000256" key="14">
    <source>
        <dbReference type="PROSITE-ProRule" id="PRU00110"/>
    </source>
</evidence>
<dbReference type="SMART" id="SM00086">
    <property type="entry name" value="PAC"/>
    <property type="match status" value="2"/>
</dbReference>
<dbReference type="FunFam" id="3.30.565.10:FF:000010">
    <property type="entry name" value="Sensor histidine kinase RcsC"/>
    <property type="match status" value="1"/>
</dbReference>
<dbReference type="InterPro" id="IPR001789">
    <property type="entry name" value="Sig_transdc_resp-reg_receiver"/>
</dbReference>
<dbReference type="SMART" id="SM00091">
    <property type="entry name" value="PAS"/>
    <property type="match status" value="2"/>
</dbReference>
<evidence type="ECO:0000256" key="2">
    <source>
        <dbReference type="ARBA" id="ARBA00004651"/>
    </source>
</evidence>
<dbReference type="InterPro" id="IPR003594">
    <property type="entry name" value="HATPase_dom"/>
</dbReference>
<dbReference type="Gene3D" id="3.30.450.20">
    <property type="entry name" value="PAS domain"/>
    <property type="match status" value="2"/>
</dbReference>
<dbReference type="Gene3D" id="3.30.565.10">
    <property type="entry name" value="Histidine kinase-like ATPase, C-terminal domain"/>
    <property type="match status" value="1"/>
</dbReference>
<evidence type="ECO:0000259" key="20">
    <source>
        <dbReference type="PROSITE" id="PS50113"/>
    </source>
</evidence>
<keyword evidence="5 15" id="KW-0597">Phosphoprotein</keyword>
<feature type="domain" description="PAS" evidence="19">
    <location>
        <begin position="308"/>
        <end position="379"/>
    </location>
</feature>
<dbReference type="PRINTS" id="PR00344">
    <property type="entry name" value="BCTRLSENSOR"/>
</dbReference>
<dbReference type="EMBL" id="LO017727">
    <property type="protein sequence ID" value="CRH07280.1"/>
    <property type="molecule type" value="Genomic_DNA"/>
</dbReference>
<evidence type="ECO:0000313" key="22">
    <source>
        <dbReference type="EMBL" id="CRH07280.1"/>
    </source>
</evidence>
<dbReference type="SUPFAM" id="SSF55785">
    <property type="entry name" value="PYP-like sensor domain (PAS domain)"/>
    <property type="match status" value="2"/>
</dbReference>
<keyword evidence="7 16" id="KW-0812">Transmembrane</keyword>
<dbReference type="PANTHER" id="PTHR45339">
    <property type="entry name" value="HYBRID SIGNAL TRANSDUCTION HISTIDINE KINASE J"/>
    <property type="match status" value="1"/>
</dbReference>
<dbReference type="InterPro" id="IPR011006">
    <property type="entry name" value="CheY-like_superfamily"/>
</dbReference>
<dbReference type="CDD" id="cd00130">
    <property type="entry name" value="PAS"/>
    <property type="match status" value="2"/>
</dbReference>
<dbReference type="Pfam" id="PF00072">
    <property type="entry name" value="Response_reg"/>
    <property type="match status" value="2"/>
</dbReference>
<dbReference type="Pfam" id="PF00512">
    <property type="entry name" value="HisKA"/>
    <property type="match status" value="1"/>
</dbReference>
<feature type="domain" description="PAS" evidence="19">
    <location>
        <begin position="435"/>
        <end position="508"/>
    </location>
</feature>
<dbReference type="CDD" id="cd00082">
    <property type="entry name" value="HisKA"/>
    <property type="match status" value="1"/>
</dbReference>
<dbReference type="Pfam" id="PF01590">
    <property type="entry name" value="GAF"/>
    <property type="match status" value="1"/>
</dbReference>
<evidence type="ECO:0000256" key="9">
    <source>
        <dbReference type="ARBA" id="ARBA00022777"/>
    </source>
</evidence>
<keyword evidence="8" id="KW-0547">Nucleotide-binding</keyword>
<dbReference type="InterPro" id="IPR003018">
    <property type="entry name" value="GAF"/>
</dbReference>
<dbReference type="Gene3D" id="1.20.120.160">
    <property type="entry name" value="HPT domain"/>
    <property type="match status" value="1"/>
</dbReference>
<feature type="domain" description="HPt" evidence="21">
    <location>
        <begin position="1143"/>
        <end position="1238"/>
    </location>
</feature>
<dbReference type="PROSITE" id="PS50110">
    <property type="entry name" value="RESPONSE_REGULATORY"/>
    <property type="match status" value="2"/>
</dbReference>
<dbReference type="SMART" id="SM00388">
    <property type="entry name" value="HisKA"/>
    <property type="match status" value="1"/>
</dbReference>
<evidence type="ECO:0000256" key="5">
    <source>
        <dbReference type="ARBA" id="ARBA00022553"/>
    </source>
</evidence>
<dbReference type="InterPro" id="IPR029016">
    <property type="entry name" value="GAF-like_dom_sf"/>
</dbReference>
<keyword evidence="11 16" id="KW-1133">Transmembrane helix</keyword>
<dbReference type="InterPro" id="IPR000014">
    <property type="entry name" value="PAS"/>
</dbReference>
<dbReference type="NCBIfam" id="TIGR00229">
    <property type="entry name" value="sensory_box"/>
    <property type="match status" value="2"/>
</dbReference>
<feature type="transmembrane region" description="Helical" evidence="16">
    <location>
        <begin position="74"/>
        <end position="94"/>
    </location>
</feature>
<evidence type="ECO:0000256" key="7">
    <source>
        <dbReference type="ARBA" id="ARBA00022692"/>
    </source>
</evidence>
<feature type="transmembrane region" description="Helical" evidence="16">
    <location>
        <begin position="39"/>
        <end position="62"/>
    </location>
</feature>
<dbReference type="PROSITE" id="PS50894">
    <property type="entry name" value="HPT"/>
    <property type="match status" value="1"/>
</dbReference>
<feature type="domain" description="Histidine kinase" evidence="17">
    <location>
        <begin position="583"/>
        <end position="806"/>
    </location>
</feature>
<dbReference type="InterPro" id="IPR035965">
    <property type="entry name" value="PAS-like_dom_sf"/>
</dbReference>
<dbReference type="SUPFAM" id="SSF55781">
    <property type="entry name" value="GAF domain-like"/>
    <property type="match status" value="1"/>
</dbReference>
<comment type="subcellular location">
    <subcellularLocation>
        <location evidence="2">Cell membrane</location>
        <topology evidence="2">Multi-pass membrane protein</topology>
    </subcellularLocation>
</comment>
<evidence type="ECO:0000256" key="3">
    <source>
        <dbReference type="ARBA" id="ARBA00012438"/>
    </source>
</evidence>
<dbReference type="CDD" id="cd17546">
    <property type="entry name" value="REC_hyHK_CKI1_RcsC-like"/>
    <property type="match status" value="1"/>
</dbReference>
<comment type="catalytic activity">
    <reaction evidence="1">
        <text>ATP + protein L-histidine = ADP + protein N-phospho-L-histidine.</text>
        <dbReference type="EC" id="2.7.13.3"/>
    </reaction>
</comment>
<dbReference type="GO" id="GO:0000155">
    <property type="term" value="F:phosphorelay sensor kinase activity"/>
    <property type="evidence" value="ECO:0007669"/>
    <property type="project" value="InterPro"/>
</dbReference>
<dbReference type="SUPFAM" id="SSF47226">
    <property type="entry name" value="Histidine-containing phosphotransfer domain, HPT domain"/>
    <property type="match status" value="1"/>
</dbReference>
<feature type="domain" description="Response regulatory" evidence="18">
    <location>
        <begin position="825"/>
        <end position="944"/>
    </location>
</feature>
<dbReference type="InterPro" id="IPR003661">
    <property type="entry name" value="HisK_dim/P_dom"/>
</dbReference>
<evidence type="ECO:0000259" key="21">
    <source>
        <dbReference type="PROSITE" id="PS50894"/>
    </source>
</evidence>
<dbReference type="Gene3D" id="3.30.450.40">
    <property type="match status" value="1"/>
</dbReference>
<evidence type="ECO:0000256" key="10">
    <source>
        <dbReference type="ARBA" id="ARBA00022840"/>
    </source>
</evidence>
<feature type="domain" description="Response regulatory" evidence="18">
    <location>
        <begin position="970"/>
        <end position="1089"/>
    </location>
</feature>
<dbReference type="InterPro" id="IPR013655">
    <property type="entry name" value="PAS_fold_3"/>
</dbReference>
<evidence type="ECO:0000256" key="8">
    <source>
        <dbReference type="ARBA" id="ARBA00022741"/>
    </source>
</evidence>
<evidence type="ECO:0000256" key="15">
    <source>
        <dbReference type="PROSITE-ProRule" id="PRU00169"/>
    </source>
</evidence>
<dbReference type="SUPFAM" id="SSF47384">
    <property type="entry name" value="Homodimeric domain of signal transducing histidine kinase"/>
    <property type="match status" value="1"/>
</dbReference>
<dbReference type="Pfam" id="PF02518">
    <property type="entry name" value="HATPase_c"/>
    <property type="match status" value="1"/>
</dbReference>
<dbReference type="InterPro" id="IPR036097">
    <property type="entry name" value="HisK_dim/P_sf"/>
</dbReference>
<dbReference type="Pfam" id="PF08447">
    <property type="entry name" value="PAS_3"/>
    <property type="match status" value="1"/>
</dbReference>
<dbReference type="InterPro" id="IPR000700">
    <property type="entry name" value="PAS-assoc_C"/>
</dbReference>
<reference evidence="22" key="1">
    <citation type="submission" date="2015-04" db="EMBL/GenBank/DDBJ databases">
        <authorList>
            <person name="Syromyatnikov M.Y."/>
            <person name="Popov V.N."/>
        </authorList>
    </citation>
    <scope>NUCLEOTIDE SEQUENCE</scope>
    <source>
        <strain evidence="22">MO-1</strain>
    </source>
</reference>
<evidence type="ECO:0000256" key="16">
    <source>
        <dbReference type="SAM" id="Phobius"/>
    </source>
</evidence>
<feature type="modified residue" description="4-aspartylphosphate" evidence="15">
    <location>
        <position position="874"/>
    </location>
</feature>
<dbReference type="CDD" id="cd16922">
    <property type="entry name" value="HATPase_EvgS-ArcB-TorS-like"/>
    <property type="match status" value="1"/>
</dbReference>
<dbReference type="PROSITE" id="PS50112">
    <property type="entry name" value="PAS"/>
    <property type="match status" value="2"/>
</dbReference>
<dbReference type="GO" id="GO:0005524">
    <property type="term" value="F:ATP binding"/>
    <property type="evidence" value="ECO:0007669"/>
    <property type="project" value="UniProtKB-KW"/>
</dbReference>
<dbReference type="InterPro" id="IPR001610">
    <property type="entry name" value="PAC"/>
</dbReference>